<gene>
    <name evidence="2" type="ORF">CHR53_11330</name>
</gene>
<protein>
    <submittedName>
        <fullName evidence="2">Uncharacterized protein</fullName>
    </submittedName>
</protein>
<dbReference type="RefSeq" id="WP_066397403.1">
    <property type="nucleotide sequence ID" value="NZ_CP022572.1"/>
</dbReference>
<name>A0A3Q9QW23_9BACI</name>
<evidence type="ECO:0000313" key="3">
    <source>
        <dbReference type="Proteomes" id="UP000282892"/>
    </source>
</evidence>
<reference evidence="2 3" key="1">
    <citation type="submission" date="2017-07" db="EMBL/GenBank/DDBJ databases">
        <title>The complete genome sequence of Bacillus mesonae strain H20-5, an efficient strain improving plant abiotic stress resistance.</title>
        <authorList>
            <person name="Kim S.Y."/>
            <person name="Song H."/>
            <person name="Sang M.K."/>
            <person name="Weon H.-Y."/>
            <person name="Song J."/>
        </authorList>
    </citation>
    <scope>NUCLEOTIDE SEQUENCE [LARGE SCALE GENOMIC DNA]</scope>
    <source>
        <strain evidence="2 3">H20-5</strain>
    </source>
</reference>
<dbReference type="AlphaFoldDB" id="A0A3Q9QW23"/>
<keyword evidence="3" id="KW-1185">Reference proteome</keyword>
<feature type="coiled-coil region" evidence="1">
    <location>
        <begin position="125"/>
        <end position="159"/>
    </location>
</feature>
<evidence type="ECO:0000313" key="2">
    <source>
        <dbReference type="EMBL" id="AZU61824.1"/>
    </source>
</evidence>
<evidence type="ECO:0000256" key="1">
    <source>
        <dbReference type="SAM" id="Coils"/>
    </source>
</evidence>
<organism evidence="2 3">
    <name type="scientific">Neobacillus mesonae</name>
    <dbReference type="NCBI Taxonomy" id="1193713"/>
    <lineage>
        <taxon>Bacteria</taxon>
        <taxon>Bacillati</taxon>
        <taxon>Bacillota</taxon>
        <taxon>Bacilli</taxon>
        <taxon>Bacillales</taxon>
        <taxon>Bacillaceae</taxon>
        <taxon>Neobacillus</taxon>
    </lineage>
</organism>
<dbReference type="OrthoDB" id="2733945at2"/>
<dbReference type="KEGG" id="nmk:CHR53_11330"/>
<dbReference type="EMBL" id="CP022572">
    <property type="protein sequence ID" value="AZU61824.1"/>
    <property type="molecule type" value="Genomic_DNA"/>
</dbReference>
<dbReference type="Proteomes" id="UP000282892">
    <property type="component" value="Chromosome"/>
</dbReference>
<proteinExistence type="predicted"/>
<sequence>MGLYINKKQHLGVYKTNSILQEPNQSFARQDFLTELMKQQEKTNSALQSSLNELKSRSLEQEKSHFQQWNKVGHQLYELRKSNLEQKDFEAQMVQFLQSLQEKNEFFQQALQNEAVLKEDIIENVHRLSTSLQEISNRLEKQEETNQQLNQQLQEQLVLQKETSAKQEEFQMDVLERLDNQEALTEKILRQLNHFRSIIFERTNFLASKIEDGYKLTSSYVYKLMTGSDQPLTFFMLNQKDDNHQKRE</sequence>
<keyword evidence="1" id="KW-0175">Coiled coil</keyword>
<accession>A0A3Q9QW23</accession>